<dbReference type="Proteomes" id="UP000284543">
    <property type="component" value="Unassembled WGS sequence"/>
</dbReference>
<keyword evidence="2" id="KW-0808">Transferase</keyword>
<name>A0A412Z3D2_9FIRM</name>
<dbReference type="SUPFAM" id="SSF53448">
    <property type="entry name" value="Nucleotide-diphospho-sugar transferases"/>
    <property type="match status" value="1"/>
</dbReference>
<evidence type="ECO:0000313" key="3">
    <source>
        <dbReference type="Proteomes" id="UP000284543"/>
    </source>
</evidence>
<feature type="domain" description="Nucleotidyl transferase" evidence="1">
    <location>
        <begin position="8"/>
        <end position="222"/>
    </location>
</feature>
<sequence>MSQKPVLVIMAAGMGSRYGGLKQIDPVDPYGNIIIDFSIFDAREAGFEKVIFIIKKAIEEDFKIHIGNRISKYMDVAYVYQELDKIPDGYQVPEGRVKPWGTGHAVLCCSALIDGPFAVINADDYYGKEAFHMIYDQLSSVEDTDRYQYTMVGYRLYNTLTENGYVARGVCRTDAKSRLVDIHERTRIEKHGSQAEYTEDDGATWTELPESTIVSMNMWGFTKSILGELENRFGAFLDKNLPVNPMKCEYFLPFVVDELLKADLAQVTVLKSVDRWYGVTYKEDKETVVKAIKDLKDKGLYPEKLWEELVK</sequence>
<dbReference type="AlphaFoldDB" id="A0A412Z3D2"/>
<gene>
    <name evidence="2" type="ORF">DWW02_17245</name>
</gene>
<comment type="caution">
    <text evidence="2">The sequence shown here is derived from an EMBL/GenBank/DDBJ whole genome shotgun (WGS) entry which is preliminary data.</text>
</comment>
<dbReference type="RefSeq" id="WP_118019022.1">
    <property type="nucleotide sequence ID" value="NZ_CATYQV010000006.1"/>
</dbReference>
<evidence type="ECO:0000313" key="2">
    <source>
        <dbReference type="EMBL" id="RGV74409.1"/>
    </source>
</evidence>
<organism evidence="2 3">
    <name type="scientific">Enterocloster bolteae</name>
    <dbReference type="NCBI Taxonomy" id="208479"/>
    <lineage>
        <taxon>Bacteria</taxon>
        <taxon>Bacillati</taxon>
        <taxon>Bacillota</taxon>
        <taxon>Clostridia</taxon>
        <taxon>Lachnospirales</taxon>
        <taxon>Lachnospiraceae</taxon>
        <taxon>Enterocloster</taxon>
    </lineage>
</organism>
<proteinExistence type="predicted"/>
<dbReference type="InterPro" id="IPR005835">
    <property type="entry name" value="NTP_transferase_dom"/>
</dbReference>
<dbReference type="EMBL" id="QRZM01000007">
    <property type="protein sequence ID" value="RGV74409.1"/>
    <property type="molecule type" value="Genomic_DNA"/>
</dbReference>
<dbReference type="InterPro" id="IPR029044">
    <property type="entry name" value="Nucleotide-diphossugar_trans"/>
</dbReference>
<protein>
    <submittedName>
        <fullName evidence="2">Nucleotidyltransferase</fullName>
    </submittedName>
</protein>
<dbReference type="Gene3D" id="3.90.550.10">
    <property type="entry name" value="Spore Coat Polysaccharide Biosynthesis Protein SpsA, Chain A"/>
    <property type="match status" value="1"/>
</dbReference>
<dbReference type="GO" id="GO:0016740">
    <property type="term" value="F:transferase activity"/>
    <property type="evidence" value="ECO:0007669"/>
    <property type="project" value="UniProtKB-KW"/>
</dbReference>
<reference evidence="2 3" key="1">
    <citation type="submission" date="2018-08" db="EMBL/GenBank/DDBJ databases">
        <title>A genome reference for cultivated species of the human gut microbiota.</title>
        <authorList>
            <person name="Zou Y."/>
            <person name="Xue W."/>
            <person name="Luo G."/>
        </authorList>
    </citation>
    <scope>NUCLEOTIDE SEQUENCE [LARGE SCALE GENOMIC DNA]</scope>
    <source>
        <strain evidence="2 3">AF14-18</strain>
    </source>
</reference>
<accession>A0A412Z3D2</accession>
<evidence type="ECO:0000259" key="1">
    <source>
        <dbReference type="Pfam" id="PF00483"/>
    </source>
</evidence>
<dbReference type="Pfam" id="PF00483">
    <property type="entry name" value="NTP_transferase"/>
    <property type="match status" value="1"/>
</dbReference>